<protein>
    <recommendedName>
        <fullName evidence="2">Aerotolerance regulator N-terminal domain-containing protein</fullName>
    </recommendedName>
</protein>
<sequence length="79" mass="8761">MLLVLLPLIAWVQRRWASGRPALMFSSVQLVRGIMGLAKPKSGVLLGFLRWTALLLFVLAMARPQWGEGTEKIRASGID</sequence>
<accession>A0A381W9P7</accession>
<gene>
    <name evidence="1" type="ORF">METZ01_LOCUS102046</name>
</gene>
<evidence type="ECO:0008006" key="2">
    <source>
        <dbReference type="Google" id="ProtNLM"/>
    </source>
</evidence>
<feature type="non-terminal residue" evidence="1">
    <location>
        <position position="79"/>
    </location>
</feature>
<dbReference type="AlphaFoldDB" id="A0A381W9P7"/>
<dbReference type="EMBL" id="UINC01011115">
    <property type="protein sequence ID" value="SVA49192.1"/>
    <property type="molecule type" value="Genomic_DNA"/>
</dbReference>
<reference evidence="1" key="1">
    <citation type="submission" date="2018-05" db="EMBL/GenBank/DDBJ databases">
        <authorList>
            <person name="Lanie J.A."/>
            <person name="Ng W.-L."/>
            <person name="Kazmierczak K.M."/>
            <person name="Andrzejewski T.M."/>
            <person name="Davidsen T.M."/>
            <person name="Wayne K.J."/>
            <person name="Tettelin H."/>
            <person name="Glass J.I."/>
            <person name="Rusch D."/>
            <person name="Podicherti R."/>
            <person name="Tsui H.-C.T."/>
            <person name="Winkler M.E."/>
        </authorList>
    </citation>
    <scope>NUCLEOTIDE SEQUENCE</scope>
</reference>
<proteinExistence type="predicted"/>
<organism evidence="1">
    <name type="scientific">marine metagenome</name>
    <dbReference type="NCBI Taxonomy" id="408172"/>
    <lineage>
        <taxon>unclassified sequences</taxon>
        <taxon>metagenomes</taxon>
        <taxon>ecological metagenomes</taxon>
    </lineage>
</organism>
<evidence type="ECO:0000313" key="1">
    <source>
        <dbReference type="EMBL" id="SVA49192.1"/>
    </source>
</evidence>
<name>A0A381W9P7_9ZZZZ</name>